<dbReference type="GO" id="GO:0052381">
    <property type="term" value="F:tRNA dimethylallyltransferase activity"/>
    <property type="evidence" value="ECO:0007669"/>
    <property type="project" value="UniProtKB-UniRule"/>
</dbReference>
<keyword evidence="8 10" id="KW-0460">Magnesium</keyword>
<evidence type="ECO:0000256" key="10">
    <source>
        <dbReference type="HAMAP-Rule" id="MF_00185"/>
    </source>
</evidence>
<dbReference type="GO" id="GO:0006400">
    <property type="term" value="P:tRNA modification"/>
    <property type="evidence" value="ECO:0007669"/>
    <property type="project" value="TreeGrafter"/>
</dbReference>
<evidence type="ECO:0000256" key="1">
    <source>
        <dbReference type="ARBA" id="ARBA00001946"/>
    </source>
</evidence>
<keyword evidence="7 10" id="KW-0067">ATP-binding</keyword>
<evidence type="ECO:0000256" key="9">
    <source>
        <dbReference type="ARBA" id="ARBA00049563"/>
    </source>
</evidence>
<dbReference type="EMBL" id="CP019728">
    <property type="protein sequence ID" value="AQS53294.1"/>
    <property type="molecule type" value="Genomic_DNA"/>
</dbReference>
<reference evidence="14 15" key="1">
    <citation type="journal article" date="2014" name="Int. J. Syst. Evol. Microbiol.">
        <title>Jeotgalibaca dankookensis gen. nov., sp. nov., a member of the family Carnobacteriaceae, isolated from seujeot (Korean traditional food).</title>
        <authorList>
            <person name="Lee D.G."/>
            <person name="Trujillo M.E."/>
            <person name="Kang H."/>
            <person name="Ahn T.Y."/>
        </authorList>
    </citation>
    <scope>NUCLEOTIDE SEQUENCE [LARGE SCALE GENOMIC DNA]</scope>
    <source>
        <strain evidence="14 15">EX-07</strain>
    </source>
</reference>
<dbReference type="Gene3D" id="1.10.20.140">
    <property type="match status" value="1"/>
</dbReference>
<evidence type="ECO:0000256" key="3">
    <source>
        <dbReference type="ARBA" id="ARBA00005842"/>
    </source>
</evidence>
<evidence type="ECO:0000313" key="14">
    <source>
        <dbReference type="EMBL" id="AQS53294.1"/>
    </source>
</evidence>
<dbReference type="HAMAP" id="MF_00185">
    <property type="entry name" value="IPP_trans"/>
    <property type="match status" value="1"/>
</dbReference>
<name>A0A1S6IP10_9LACT</name>
<feature type="site" description="Interaction with substrate tRNA" evidence="10">
    <location>
        <position position="126"/>
    </location>
</feature>
<comment type="subunit">
    <text evidence="10">Monomer.</text>
</comment>
<dbReference type="SUPFAM" id="SSF52540">
    <property type="entry name" value="P-loop containing nucleoside triphosphate hydrolases"/>
    <property type="match status" value="2"/>
</dbReference>
<dbReference type="KEGG" id="jda:BW727_100902"/>
<evidence type="ECO:0000313" key="15">
    <source>
        <dbReference type="Proteomes" id="UP000188993"/>
    </source>
</evidence>
<evidence type="ECO:0000256" key="13">
    <source>
        <dbReference type="RuleBase" id="RU003785"/>
    </source>
</evidence>
<sequence>MSEKKKVVVIMGPTAVGKTALSIHLAKKYQGEVINGDSLQVYRHLDIGTAKVTPEEMAGVPHHLINIVDLHEPYTASDFKKAAELAIAAIHKKGKLPILVGGSGLYIQGLLYDMKFGQGGEDRDYRRKLEIELVEKGADGLWSQLEAIDPQAAANIHPNNSRRVVRALESIHVSGKPFSSQTDSVKTSKYNALLIALNSDRQILYNRINQRVDQMVETGLLEEAKVLYELADRDLNQAHKGIGYKEWFPYFSGEISFEEALENVKQNSRRYAKRQLTWFRNRMEAVHWFDVSNDDYLEKVEQLIEDFRK</sequence>
<feature type="region of interest" description="Interaction with substrate tRNA" evidence="10">
    <location>
        <begin position="37"/>
        <end position="40"/>
    </location>
</feature>
<comment type="caution">
    <text evidence="10">Lacks conserved residue(s) required for the propagation of feature annotation.</text>
</comment>
<comment type="cofactor">
    <cofactor evidence="1 10">
        <name>Mg(2+)</name>
        <dbReference type="ChEBI" id="CHEBI:18420"/>
    </cofactor>
</comment>
<comment type="catalytic activity">
    <reaction evidence="9 10 11">
        <text>adenosine(37) in tRNA + dimethylallyl diphosphate = N(6)-dimethylallyladenosine(37) in tRNA + diphosphate</text>
        <dbReference type="Rhea" id="RHEA:26482"/>
        <dbReference type="Rhea" id="RHEA-COMP:10162"/>
        <dbReference type="Rhea" id="RHEA-COMP:10375"/>
        <dbReference type="ChEBI" id="CHEBI:33019"/>
        <dbReference type="ChEBI" id="CHEBI:57623"/>
        <dbReference type="ChEBI" id="CHEBI:74411"/>
        <dbReference type="ChEBI" id="CHEBI:74415"/>
        <dbReference type="EC" id="2.5.1.75"/>
    </reaction>
</comment>
<protein>
    <recommendedName>
        <fullName evidence="10">tRNA dimethylallyltransferase</fullName>
        <ecNumber evidence="10">2.5.1.75</ecNumber>
    </recommendedName>
    <alternativeName>
        <fullName evidence="10">Dimethylallyl diphosphate:tRNA dimethylallyltransferase</fullName>
        <shortName evidence="10">DMAPP:tRNA dimethylallyltransferase</shortName>
        <shortName evidence="10">DMATase</shortName>
    </alternativeName>
    <alternativeName>
        <fullName evidence="10">Isopentenyl-diphosphate:tRNA isopentenyltransferase</fullName>
        <shortName evidence="10">IPP transferase</shortName>
        <shortName evidence="10">IPPT</shortName>
        <shortName evidence="10">IPTase</shortName>
    </alternativeName>
</protein>
<evidence type="ECO:0000256" key="7">
    <source>
        <dbReference type="ARBA" id="ARBA00022840"/>
    </source>
</evidence>
<evidence type="ECO:0000256" key="5">
    <source>
        <dbReference type="ARBA" id="ARBA00022694"/>
    </source>
</evidence>
<accession>A0A1S6IP10</accession>
<evidence type="ECO:0000256" key="2">
    <source>
        <dbReference type="ARBA" id="ARBA00003213"/>
    </source>
</evidence>
<dbReference type="InterPro" id="IPR027417">
    <property type="entry name" value="P-loop_NTPase"/>
</dbReference>
<dbReference type="InterPro" id="IPR039657">
    <property type="entry name" value="Dimethylallyltransferase"/>
</dbReference>
<dbReference type="GO" id="GO:0005524">
    <property type="term" value="F:ATP binding"/>
    <property type="evidence" value="ECO:0007669"/>
    <property type="project" value="UniProtKB-UniRule"/>
</dbReference>
<dbReference type="STRING" id="708126.BW727_100902"/>
<comment type="function">
    <text evidence="2 10 12">Catalyzes the transfer of a dimethylallyl group onto the adenine at position 37 in tRNAs that read codons beginning with uridine, leading to the formation of N6-(dimethylallyl)adenosine (i(6)A).</text>
</comment>
<feature type="binding site" evidence="10">
    <location>
        <begin position="12"/>
        <end position="19"/>
    </location>
    <ligand>
        <name>ATP</name>
        <dbReference type="ChEBI" id="CHEBI:30616"/>
    </ligand>
</feature>
<keyword evidence="15" id="KW-1185">Reference proteome</keyword>
<dbReference type="InterPro" id="IPR018022">
    <property type="entry name" value="IPT"/>
</dbReference>
<feature type="binding site" evidence="10">
    <location>
        <begin position="14"/>
        <end position="19"/>
    </location>
    <ligand>
        <name>substrate</name>
    </ligand>
</feature>
<keyword evidence="4 10" id="KW-0808">Transferase</keyword>
<evidence type="ECO:0000256" key="4">
    <source>
        <dbReference type="ARBA" id="ARBA00022679"/>
    </source>
</evidence>
<organism evidence="14 15">
    <name type="scientific">Jeotgalibaca dankookensis</name>
    <dbReference type="NCBI Taxonomy" id="708126"/>
    <lineage>
        <taxon>Bacteria</taxon>
        <taxon>Bacillati</taxon>
        <taxon>Bacillota</taxon>
        <taxon>Bacilli</taxon>
        <taxon>Lactobacillales</taxon>
        <taxon>Carnobacteriaceae</taxon>
        <taxon>Jeotgalibaca</taxon>
    </lineage>
</organism>
<dbReference type="Pfam" id="PF01715">
    <property type="entry name" value="IPPT"/>
    <property type="match status" value="1"/>
</dbReference>
<dbReference type="PANTHER" id="PTHR11088:SF60">
    <property type="entry name" value="TRNA DIMETHYLALLYLTRANSFERASE"/>
    <property type="match status" value="1"/>
</dbReference>
<dbReference type="FunFam" id="1.10.20.140:FF:000001">
    <property type="entry name" value="tRNA dimethylallyltransferase"/>
    <property type="match status" value="1"/>
</dbReference>
<dbReference type="EC" id="2.5.1.75" evidence="10"/>
<dbReference type="RefSeq" id="WP_077795748.1">
    <property type="nucleotide sequence ID" value="NZ_BBYN01000033.1"/>
</dbReference>
<comment type="similarity">
    <text evidence="3 10 13">Belongs to the IPP transferase family.</text>
</comment>
<evidence type="ECO:0000256" key="6">
    <source>
        <dbReference type="ARBA" id="ARBA00022741"/>
    </source>
</evidence>
<keyword evidence="6 10" id="KW-0547">Nucleotide-binding</keyword>
<evidence type="ECO:0000256" key="8">
    <source>
        <dbReference type="ARBA" id="ARBA00022842"/>
    </source>
</evidence>
<keyword evidence="5 10" id="KW-0819">tRNA processing</keyword>
<gene>
    <name evidence="10 14" type="primary">miaA</name>
    <name evidence="14" type="ORF">BW727_100902</name>
</gene>
<dbReference type="PANTHER" id="PTHR11088">
    <property type="entry name" value="TRNA DIMETHYLALLYLTRANSFERASE"/>
    <property type="match status" value="1"/>
</dbReference>
<evidence type="ECO:0000256" key="11">
    <source>
        <dbReference type="RuleBase" id="RU003783"/>
    </source>
</evidence>
<dbReference type="AlphaFoldDB" id="A0A1S6IP10"/>
<dbReference type="Proteomes" id="UP000188993">
    <property type="component" value="Chromosome"/>
</dbReference>
<dbReference type="NCBIfam" id="TIGR00174">
    <property type="entry name" value="miaA"/>
    <property type="match status" value="1"/>
</dbReference>
<dbReference type="Gene3D" id="3.40.50.300">
    <property type="entry name" value="P-loop containing nucleotide triphosphate hydrolases"/>
    <property type="match status" value="1"/>
</dbReference>
<proteinExistence type="inferred from homology"/>
<feature type="site" description="Interaction with substrate tRNA" evidence="10">
    <location>
        <position position="103"/>
    </location>
</feature>
<evidence type="ECO:0000256" key="12">
    <source>
        <dbReference type="RuleBase" id="RU003784"/>
    </source>
</evidence>